<evidence type="ECO:0000313" key="1">
    <source>
        <dbReference type="EMBL" id="KAI4867623.1"/>
    </source>
</evidence>
<name>A0ACB9Z7N2_9PEZI</name>
<evidence type="ECO:0000313" key="2">
    <source>
        <dbReference type="Proteomes" id="UP001497700"/>
    </source>
</evidence>
<sequence>MAGEKTTKKKLADLPAWYLRIRRQIRRDEPYSEDEFSMEDFDEDISELEEEEEDDFKCHCEAQDDPYYGCECGPESEDETNVSEASYDGPDAEHYYKLKDMREERKEDLREIREEEEARKQTDLKSHRCRIEEVQAAYKALEEELKKNDGKGSLINFFDDYGWGADVRSKSYDLFSVDYLENCYQWDYFHYWSRIDFDEYNEPEDRKKPRSKSRRRKTPSAEPKASKTVRCSIYSPEDEPELKPFHAPDRAGLETYPLKTKDGKYEIPIQFIGEEYLKMQAPRNFIKVNKAIPVADSAPEVFEFVGVLRRFKKRKLEEEETWQRKTPRLV</sequence>
<proteinExistence type="predicted"/>
<organism evidence="1 2">
    <name type="scientific">Hypoxylon rubiginosum</name>
    <dbReference type="NCBI Taxonomy" id="110542"/>
    <lineage>
        <taxon>Eukaryota</taxon>
        <taxon>Fungi</taxon>
        <taxon>Dikarya</taxon>
        <taxon>Ascomycota</taxon>
        <taxon>Pezizomycotina</taxon>
        <taxon>Sordariomycetes</taxon>
        <taxon>Xylariomycetidae</taxon>
        <taxon>Xylariales</taxon>
        <taxon>Hypoxylaceae</taxon>
        <taxon>Hypoxylon</taxon>
    </lineage>
</organism>
<gene>
    <name evidence="1" type="ORF">F4820DRAFT_445855</name>
</gene>
<dbReference type="Proteomes" id="UP001497700">
    <property type="component" value="Unassembled WGS sequence"/>
</dbReference>
<accession>A0ACB9Z7N2</accession>
<reference evidence="1 2" key="1">
    <citation type="journal article" date="2022" name="New Phytol.">
        <title>Ecological generalism drives hyperdiversity of secondary metabolite gene clusters in xylarialean endophytes.</title>
        <authorList>
            <person name="Franco M.E.E."/>
            <person name="Wisecaver J.H."/>
            <person name="Arnold A.E."/>
            <person name="Ju Y.M."/>
            <person name="Slot J.C."/>
            <person name="Ahrendt S."/>
            <person name="Moore L.P."/>
            <person name="Eastman K.E."/>
            <person name="Scott K."/>
            <person name="Konkel Z."/>
            <person name="Mondo S.J."/>
            <person name="Kuo A."/>
            <person name="Hayes R.D."/>
            <person name="Haridas S."/>
            <person name="Andreopoulos B."/>
            <person name="Riley R."/>
            <person name="LaButti K."/>
            <person name="Pangilinan J."/>
            <person name="Lipzen A."/>
            <person name="Amirebrahimi M."/>
            <person name="Yan J."/>
            <person name="Adam C."/>
            <person name="Keymanesh K."/>
            <person name="Ng V."/>
            <person name="Louie K."/>
            <person name="Northen T."/>
            <person name="Drula E."/>
            <person name="Henrissat B."/>
            <person name="Hsieh H.M."/>
            <person name="Youens-Clark K."/>
            <person name="Lutzoni F."/>
            <person name="Miadlikowska J."/>
            <person name="Eastwood D.C."/>
            <person name="Hamelin R.C."/>
            <person name="Grigoriev I.V."/>
            <person name="U'Ren J.M."/>
        </authorList>
    </citation>
    <scope>NUCLEOTIDE SEQUENCE [LARGE SCALE GENOMIC DNA]</scope>
    <source>
        <strain evidence="1 2">CBS 119005</strain>
    </source>
</reference>
<dbReference type="EMBL" id="MU393445">
    <property type="protein sequence ID" value="KAI4867623.1"/>
    <property type="molecule type" value="Genomic_DNA"/>
</dbReference>
<protein>
    <submittedName>
        <fullName evidence="1">Uncharacterized protein</fullName>
    </submittedName>
</protein>
<keyword evidence="2" id="KW-1185">Reference proteome</keyword>
<comment type="caution">
    <text evidence="1">The sequence shown here is derived from an EMBL/GenBank/DDBJ whole genome shotgun (WGS) entry which is preliminary data.</text>
</comment>